<protein>
    <submittedName>
        <fullName evidence="1">Uncharacterized protein</fullName>
    </submittedName>
</protein>
<dbReference type="Proteomes" id="UP000256297">
    <property type="component" value="Chromosome CBM2589_b"/>
</dbReference>
<name>A0A375BSY1_9BURK</name>
<proteinExistence type="predicted"/>
<reference evidence="1" key="1">
    <citation type="submission" date="2018-01" db="EMBL/GenBank/DDBJ databases">
        <authorList>
            <person name="Clerissi C."/>
        </authorList>
    </citation>
    <scope>NUCLEOTIDE SEQUENCE</scope>
    <source>
        <strain evidence="1">Cupriavidus taiwanensis STM 3521</strain>
    </source>
</reference>
<organism evidence="1">
    <name type="scientific">Cupriavidus taiwanensis</name>
    <dbReference type="NCBI Taxonomy" id="164546"/>
    <lineage>
        <taxon>Bacteria</taxon>
        <taxon>Pseudomonadati</taxon>
        <taxon>Pseudomonadota</taxon>
        <taxon>Betaproteobacteria</taxon>
        <taxon>Burkholderiales</taxon>
        <taxon>Burkholderiaceae</taxon>
        <taxon>Cupriavidus</taxon>
    </lineage>
</organism>
<sequence length="51" mass="5467">MPRGTRQTVTDGGLIKRAPLPEASLQAFTNTPIPQCALKDTAPAQNENLPH</sequence>
<dbReference type="AlphaFoldDB" id="A0A375BSY1"/>
<gene>
    <name evidence="1" type="ORF">CBM2589_B250034</name>
</gene>
<evidence type="ECO:0000313" key="1">
    <source>
        <dbReference type="EMBL" id="SOY52477.1"/>
    </source>
</evidence>
<accession>A0A375BSY1</accession>
<dbReference type="EMBL" id="OFSP01000018">
    <property type="protein sequence ID" value="SOY52477.1"/>
    <property type="molecule type" value="Genomic_DNA"/>
</dbReference>
<comment type="caution">
    <text evidence="1">The sequence shown here is derived from an EMBL/GenBank/DDBJ whole genome shotgun (WGS) entry which is preliminary data.</text>
</comment>